<sequence>MDDIARRPLEGRDSWISIAVERDNLTIPSALGVRTSLALAVPFPEDCRFFEDTHTWLRYSGHGADIRFAPQTPSLYRIPSAAAGSESRQRAGGIEAFNRLRVQVTLPGLREAVRLAAARGVIDEAEGLAIQTRYLLNVAGMLLLEGSTGVAGELVEQARKLSWTDYEKYRHDYPIAEVDR</sequence>
<proteinExistence type="predicted"/>
<comment type="caution">
    <text evidence="1">The sequence shown here is derived from an EMBL/GenBank/DDBJ whole genome shotgun (WGS) entry which is preliminary data.</text>
</comment>
<gene>
    <name evidence="1" type="ORF">HNR30_001915</name>
</gene>
<name>A0A7W0HP75_9ACTN</name>
<accession>A0A7W0HP75</accession>
<dbReference type="Proteomes" id="UP000530928">
    <property type="component" value="Unassembled WGS sequence"/>
</dbReference>
<evidence type="ECO:0000313" key="1">
    <source>
        <dbReference type="EMBL" id="MBA2890574.1"/>
    </source>
</evidence>
<dbReference type="RefSeq" id="WP_246377970.1">
    <property type="nucleotide sequence ID" value="NZ_BAABAM010000006.1"/>
</dbReference>
<dbReference type="SUPFAM" id="SSF53448">
    <property type="entry name" value="Nucleotide-diphospho-sugar transferases"/>
    <property type="match status" value="1"/>
</dbReference>
<evidence type="ECO:0000313" key="2">
    <source>
        <dbReference type="Proteomes" id="UP000530928"/>
    </source>
</evidence>
<keyword evidence="2" id="KW-1185">Reference proteome</keyword>
<reference evidence="1 2" key="1">
    <citation type="submission" date="2020-07" db="EMBL/GenBank/DDBJ databases">
        <title>Genomic Encyclopedia of Type Strains, Phase IV (KMG-IV): sequencing the most valuable type-strain genomes for metagenomic binning, comparative biology and taxonomic classification.</title>
        <authorList>
            <person name="Goeker M."/>
        </authorList>
    </citation>
    <scope>NUCLEOTIDE SEQUENCE [LARGE SCALE GENOMIC DNA]</scope>
    <source>
        <strain evidence="1 2">DSM 45533</strain>
    </source>
</reference>
<organism evidence="1 2">
    <name type="scientific">Nonomuraea soli</name>
    <dbReference type="NCBI Taxonomy" id="1032476"/>
    <lineage>
        <taxon>Bacteria</taxon>
        <taxon>Bacillati</taxon>
        <taxon>Actinomycetota</taxon>
        <taxon>Actinomycetes</taxon>
        <taxon>Streptosporangiales</taxon>
        <taxon>Streptosporangiaceae</taxon>
        <taxon>Nonomuraea</taxon>
    </lineage>
</organism>
<dbReference type="InterPro" id="IPR029044">
    <property type="entry name" value="Nucleotide-diphossugar_trans"/>
</dbReference>
<dbReference type="AlphaFoldDB" id="A0A7W0HP75"/>
<dbReference type="EMBL" id="JACDUR010000002">
    <property type="protein sequence ID" value="MBA2890574.1"/>
    <property type="molecule type" value="Genomic_DNA"/>
</dbReference>
<protein>
    <submittedName>
        <fullName evidence="1">Uncharacterized protein</fullName>
    </submittedName>
</protein>